<evidence type="ECO:0000313" key="1">
    <source>
        <dbReference type="EMBL" id="EFX79417.1"/>
    </source>
</evidence>
<evidence type="ECO:0000313" key="2">
    <source>
        <dbReference type="Proteomes" id="UP000000305"/>
    </source>
</evidence>
<reference evidence="1 2" key="1">
    <citation type="journal article" date="2011" name="Science">
        <title>The ecoresponsive genome of Daphnia pulex.</title>
        <authorList>
            <person name="Colbourne J.K."/>
            <person name="Pfrender M.E."/>
            <person name="Gilbert D."/>
            <person name="Thomas W.K."/>
            <person name="Tucker A."/>
            <person name="Oakley T.H."/>
            <person name="Tokishita S."/>
            <person name="Aerts A."/>
            <person name="Arnold G.J."/>
            <person name="Basu M.K."/>
            <person name="Bauer D.J."/>
            <person name="Caceres C.E."/>
            <person name="Carmel L."/>
            <person name="Casola C."/>
            <person name="Choi J.H."/>
            <person name="Detter J.C."/>
            <person name="Dong Q."/>
            <person name="Dusheyko S."/>
            <person name="Eads B.D."/>
            <person name="Frohlich T."/>
            <person name="Geiler-Samerotte K.A."/>
            <person name="Gerlach D."/>
            <person name="Hatcher P."/>
            <person name="Jogdeo S."/>
            <person name="Krijgsveld J."/>
            <person name="Kriventseva E.V."/>
            <person name="Kultz D."/>
            <person name="Laforsch C."/>
            <person name="Lindquist E."/>
            <person name="Lopez J."/>
            <person name="Manak J.R."/>
            <person name="Muller J."/>
            <person name="Pangilinan J."/>
            <person name="Patwardhan R.P."/>
            <person name="Pitluck S."/>
            <person name="Pritham E.J."/>
            <person name="Rechtsteiner A."/>
            <person name="Rho M."/>
            <person name="Rogozin I.B."/>
            <person name="Sakarya O."/>
            <person name="Salamov A."/>
            <person name="Schaack S."/>
            <person name="Shapiro H."/>
            <person name="Shiga Y."/>
            <person name="Skalitzky C."/>
            <person name="Smith Z."/>
            <person name="Souvorov A."/>
            <person name="Sung W."/>
            <person name="Tang Z."/>
            <person name="Tsuchiya D."/>
            <person name="Tu H."/>
            <person name="Vos H."/>
            <person name="Wang M."/>
            <person name="Wolf Y.I."/>
            <person name="Yamagata H."/>
            <person name="Yamada T."/>
            <person name="Ye Y."/>
            <person name="Shaw J.R."/>
            <person name="Andrews J."/>
            <person name="Crease T.J."/>
            <person name="Tang H."/>
            <person name="Lucas S.M."/>
            <person name="Robertson H.M."/>
            <person name="Bork P."/>
            <person name="Koonin E.V."/>
            <person name="Zdobnov E.M."/>
            <person name="Grigoriev I.V."/>
            <person name="Lynch M."/>
            <person name="Boore J.L."/>
        </authorList>
    </citation>
    <scope>NUCLEOTIDE SEQUENCE [LARGE SCALE GENOMIC DNA]</scope>
</reference>
<name>E9GMB9_DAPPU</name>
<organism evidence="1 2">
    <name type="scientific">Daphnia pulex</name>
    <name type="common">Water flea</name>
    <dbReference type="NCBI Taxonomy" id="6669"/>
    <lineage>
        <taxon>Eukaryota</taxon>
        <taxon>Metazoa</taxon>
        <taxon>Ecdysozoa</taxon>
        <taxon>Arthropoda</taxon>
        <taxon>Crustacea</taxon>
        <taxon>Branchiopoda</taxon>
        <taxon>Diplostraca</taxon>
        <taxon>Cladocera</taxon>
        <taxon>Anomopoda</taxon>
        <taxon>Daphniidae</taxon>
        <taxon>Daphnia</taxon>
    </lineage>
</organism>
<gene>
    <name evidence="1" type="ORF">DAPPUDRAFT_244982</name>
</gene>
<accession>E9GMB9</accession>
<protein>
    <submittedName>
        <fullName evidence="1">Uncharacterized protein</fullName>
    </submittedName>
</protein>
<dbReference type="EMBL" id="GL732552">
    <property type="protein sequence ID" value="EFX79417.1"/>
    <property type="molecule type" value="Genomic_DNA"/>
</dbReference>
<dbReference type="KEGG" id="dpx:DAPPUDRAFT_244982"/>
<keyword evidence="2" id="KW-1185">Reference proteome</keyword>
<dbReference type="Proteomes" id="UP000000305">
    <property type="component" value="Unassembled WGS sequence"/>
</dbReference>
<dbReference type="AlphaFoldDB" id="E9GMB9"/>
<sequence>MELQPSNPGLLCSHTPVQSHVLVPSIKLSKKTEVYLDLVMKLEVSRFGNDAVHHIQIPEAE</sequence>
<dbReference type="HOGENOM" id="CLU_196244_1_0_1"/>
<dbReference type="PhylomeDB" id="E9GMB9"/>
<proteinExistence type="predicted"/>
<dbReference type="InParanoid" id="E9GMB9"/>